<dbReference type="VEuPathDB" id="VectorBase:AATE012838"/>
<name>A0A182J7I5_ANOAO</name>
<organism evidence="1">
    <name type="scientific">Anopheles atroparvus</name>
    <name type="common">European mosquito</name>
    <dbReference type="NCBI Taxonomy" id="41427"/>
    <lineage>
        <taxon>Eukaryota</taxon>
        <taxon>Metazoa</taxon>
        <taxon>Ecdysozoa</taxon>
        <taxon>Arthropoda</taxon>
        <taxon>Hexapoda</taxon>
        <taxon>Insecta</taxon>
        <taxon>Pterygota</taxon>
        <taxon>Neoptera</taxon>
        <taxon>Endopterygota</taxon>
        <taxon>Diptera</taxon>
        <taxon>Nematocera</taxon>
        <taxon>Culicoidea</taxon>
        <taxon>Culicidae</taxon>
        <taxon>Anophelinae</taxon>
        <taxon>Anopheles</taxon>
    </lineage>
</organism>
<dbReference type="InterPro" id="IPR036570">
    <property type="entry name" value="HORMA_dom_sf"/>
</dbReference>
<reference evidence="1" key="1">
    <citation type="submission" date="2022-08" db="UniProtKB">
        <authorList>
            <consortium name="EnsemblMetazoa"/>
        </authorList>
    </citation>
    <scope>IDENTIFICATION</scope>
    <source>
        <strain evidence="1">EBRO</strain>
    </source>
</reference>
<evidence type="ECO:0000313" key="1">
    <source>
        <dbReference type="EnsemblMetazoa" id="AATE012838-PA.1"/>
    </source>
</evidence>
<sequence>MASQGSSQDRSNLEKYIRQLAMKSAQIIVQSRLGEKIATESNPSSTTTDWLMAASNRQLLVVKPTGLNRYDCWPSPVKQHR</sequence>
<protein>
    <submittedName>
        <fullName evidence="1">Uncharacterized protein</fullName>
    </submittedName>
</protein>
<dbReference type="Gene3D" id="3.30.900.10">
    <property type="entry name" value="HORMA domain"/>
    <property type="match status" value="1"/>
</dbReference>
<dbReference type="STRING" id="41427.A0A182J7I5"/>
<accession>A0A182J7I5</accession>
<dbReference type="AlphaFoldDB" id="A0A182J7I5"/>
<proteinExistence type="predicted"/>
<dbReference type="EnsemblMetazoa" id="AATE012838-RA">
    <property type="protein sequence ID" value="AATE012838-PA.1"/>
    <property type="gene ID" value="AATE012838"/>
</dbReference>